<name>A0A9P0F1G1_BEMTA</name>
<reference evidence="2" key="1">
    <citation type="submission" date="2021-12" db="EMBL/GenBank/DDBJ databases">
        <authorList>
            <person name="King R."/>
        </authorList>
    </citation>
    <scope>NUCLEOTIDE SEQUENCE</scope>
</reference>
<feature type="region of interest" description="Disordered" evidence="1">
    <location>
        <begin position="28"/>
        <end position="58"/>
    </location>
</feature>
<dbReference type="PANTHER" id="PTHR33053:SF9">
    <property type="entry name" value="AGAP000105-PA"/>
    <property type="match status" value="1"/>
</dbReference>
<dbReference type="Proteomes" id="UP001152759">
    <property type="component" value="Chromosome 4"/>
</dbReference>
<dbReference type="AlphaFoldDB" id="A0A9P0F1G1"/>
<keyword evidence="3" id="KW-1185">Reference proteome</keyword>
<feature type="region of interest" description="Disordered" evidence="1">
    <location>
        <begin position="434"/>
        <end position="463"/>
    </location>
</feature>
<accession>A0A9P0F1G1</accession>
<evidence type="ECO:0000313" key="3">
    <source>
        <dbReference type="Proteomes" id="UP001152759"/>
    </source>
</evidence>
<sequence>MFWEAYEDALLWGGPYLSIYSHPRSSFQGSARKRRTTREPQTRQGLHKKLRRDLRRDDTPEDDALLALTSSFSSCTVDSSVEGKLSNLSHDEITEQLSLSDSSNHAAPLCASTPCKSGSESYNPNQSSIVEGIFNESFPAANLSIQLFTDEAEVQCTESLENYVVIDKSPNDAGEFDALGDLDVVNFDVPSDNYVVASDDEDIDMGVDELLKYCQEEDEDAERQVSEITNFLREWSVENSITLLALSRLAAGLKQLHPTCFGNLPVDGRTIMRTPVQKLNIVKVPPGECIHLGVRKQLNFIGSILEEEVEDLGLLFNIDGVKLYKHTSFSLYPILMMVQSCKSLKNKVFPVTLYYGEGRPRDMRLFLQPFIDEMIQLLTCNDFQLKGRVVKIFLLGFCCDTPARSEILETVGHSGFYSCFRCVTRGKSITLEPGKGNVRGKKRKQGAGTKRNSTKRIFPSVQDPPREDIKFRNKEYHDHQPAKRPLTPLVDLPGLHFPRSFILDPMHLVFIGVTKSILSILFLGGRHMLSPSLRQKVQKKLDDCAPYLPSDFPRKPSKIRNVGTCKAAEARIYLFYLGPVILRNSVDRNKYIHFMELSVAMRIYHNVTMCANAEARKLAKDLVQHFVTSVPELYGEEYSSHNMHSLYHLPDDIEWFKDSIPDFTANDISAFPPENFNQVFRRFTRGYAKPLQQNFRRLAELFESDFWRQKYKKSMATSDKIQFQKNHSEGPLPLFLMGQQYKSAIFPCFSLSTNLADCTCGTECGKVIIALNFVEDAENNEQYVVGMKFEVKSEFFDDPLPKSGKLGIYKVSKLSRSLDKWPVSSITTKYVRLPYVKDDSLPEQYRKEEYIVLPLLHSEAGPSTS</sequence>
<organism evidence="2 3">
    <name type="scientific">Bemisia tabaci</name>
    <name type="common">Sweetpotato whitefly</name>
    <name type="synonym">Aleurodes tabaci</name>
    <dbReference type="NCBI Taxonomy" id="7038"/>
    <lineage>
        <taxon>Eukaryota</taxon>
        <taxon>Metazoa</taxon>
        <taxon>Ecdysozoa</taxon>
        <taxon>Arthropoda</taxon>
        <taxon>Hexapoda</taxon>
        <taxon>Insecta</taxon>
        <taxon>Pterygota</taxon>
        <taxon>Neoptera</taxon>
        <taxon>Paraneoptera</taxon>
        <taxon>Hemiptera</taxon>
        <taxon>Sternorrhyncha</taxon>
        <taxon>Aleyrodoidea</taxon>
        <taxon>Aleyrodidae</taxon>
        <taxon>Aleyrodinae</taxon>
        <taxon>Bemisia</taxon>
    </lineage>
</organism>
<gene>
    <name evidence="2" type="ORF">BEMITA_LOCUS6799</name>
</gene>
<proteinExistence type="predicted"/>
<dbReference type="EMBL" id="OU963865">
    <property type="protein sequence ID" value="CAH0387832.1"/>
    <property type="molecule type" value="Genomic_DNA"/>
</dbReference>
<dbReference type="PANTHER" id="PTHR33053">
    <property type="entry name" value="PROTEIN, PUTATIVE-RELATED"/>
    <property type="match status" value="1"/>
</dbReference>
<protein>
    <recommendedName>
        <fullName evidence="4">Transposase domain-containing protein</fullName>
    </recommendedName>
</protein>
<evidence type="ECO:0008006" key="4">
    <source>
        <dbReference type="Google" id="ProtNLM"/>
    </source>
</evidence>
<evidence type="ECO:0000313" key="2">
    <source>
        <dbReference type="EMBL" id="CAH0387832.1"/>
    </source>
</evidence>
<evidence type="ECO:0000256" key="1">
    <source>
        <dbReference type="SAM" id="MobiDB-lite"/>
    </source>
</evidence>